<gene>
    <name evidence="15" type="primary">ptsP</name>
    <name evidence="15" type="ORF">H0I76_08495</name>
</gene>
<evidence type="ECO:0000256" key="11">
    <source>
        <dbReference type="ARBA" id="ARBA00022723"/>
    </source>
</evidence>
<dbReference type="GO" id="GO:0008965">
    <property type="term" value="F:phosphoenolpyruvate-protein phosphotransferase activity"/>
    <property type="evidence" value="ECO:0007669"/>
    <property type="project" value="UniProtKB-EC"/>
</dbReference>
<dbReference type="GO" id="GO:0009401">
    <property type="term" value="P:phosphoenolpyruvate-dependent sugar phosphotransferase system"/>
    <property type="evidence" value="ECO:0007669"/>
    <property type="project" value="UniProtKB-KW"/>
</dbReference>
<dbReference type="Gene3D" id="1.10.274.10">
    <property type="entry name" value="PtsI, HPr-binding domain"/>
    <property type="match status" value="1"/>
</dbReference>
<evidence type="ECO:0000256" key="3">
    <source>
        <dbReference type="ARBA" id="ARBA00004496"/>
    </source>
</evidence>
<organism evidence="15 16">
    <name type="scientific">Thermohalobaculum xanthum</name>
    <dbReference type="NCBI Taxonomy" id="2753746"/>
    <lineage>
        <taxon>Bacteria</taxon>
        <taxon>Pseudomonadati</taxon>
        <taxon>Pseudomonadota</taxon>
        <taxon>Alphaproteobacteria</taxon>
        <taxon>Rhodobacterales</taxon>
        <taxon>Paracoccaceae</taxon>
        <taxon>Thermohalobaculum</taxon>
    </lineage>
</organism>
<dbReference type="Pfam" id="PF01590">
    <property type="entry name" value="GAF"/>
    <property type="match status" value="1"/>
</dbReference>
<comment type="subcellular location">
    <subcellularLocation>
        <location evidence="3">Cytoplasm</location>
    </subcellularLocation>
</comment>
<dbReference type="Pfam" id="PF00391">
    <property type="entry name" value="PEP-utilizers"/>
    <property type="match status" value="1"/>
</dbReference>
<evidence type="ECO:0000256" key="4">
    <source>
        <dbReference type="ARBA" id="ARBA00007837"/>
    </source>
</evidence>
<dbReference type="InterPro" id="IPR029016">
    <property type="entry name" value="GAF-like_dom_sf"/>
</dbReference>
<protein>
    <recommendedName>
        <fullName evidence="5">phosphoenolpyruvate--protein phosphotransferase</fullName>
        <ecNumber evidence="5">2.7.3.9</ecNumber>
    </recommendedName>
</protein>
<comment type="caution">
    <text evidence="15">The sequence shown here is derived from an EMBL/GenBank/DDBJ whole genome shotgun (WGS) entry which is preliminary data.</text>
</comment>
<dbReference type="InterPro" id="IPR015813">
    <property type="entry name" value="Pyrv/PenolPyrv_kinase-like_dom"/>
</dbReference>
<evidence type="ECO:0000256" key="6">
    <source>
        <dbReference type="ARBA" id="ARBA00022448"/>
    </source>
</evidence>
<dbReference type="EMBL" id="JAEHHL010000004">
    <property type="protein sequence ID" value="MBK0399226.1"/>
    <property type="molecule type" value="Genomic_DNA"/>
</dbReference>
<dbReference type="SUPFAM" id="SSF52009">
    <property type="entry name" value="Phosphohistidine domain"/>
    <property type="match status" value="1"/>
</dbReference>
<dbReference type="SUPFAM" id="SSF47831">
    <property type="entry name" value="Enzyme I of the PEP:sugar phosphotransferase system HPr-binding (sub)domain"/>
    <property type="match status" value="1"/>
</dbReference>
<keyword evidence="13" id="KW-0460">Magnesium</keyword>
<dbReference type="InterPro" id="IPR050499">
    <property type="entry name" value="PEP-utilizing_PTS_enzyme"/>
</dbReference>
<dbReference type="PANTHER" id="PTHR46244:SF6">
    <property type="entry name" value="PHOSPHOENOLPYRUVATE-PROTEIN PHOSPHOTRANSFERASE"/>
    <property type="match status" value="1"/>
</dbReference>
<name>A0A8J7SE23_9RHOB</name>
<keyword evidence="16" id="KW-1185">Reference proteome</keyword>
<accession>A0A8J7SE23</accession>
<evidence type="ECO:0000259" key="14">
    <source>
        <dbReference type="SMART" id="SM00065"/>
    </source>
</evidence>
<dbReference type="AlphaFoldDB" id="A0A8J7SE23"/>
<dbReference type="NCBIfam" id="TIGR01417">
    <property type="entry name" value="PTS_I_fam"/>
    <property type="match status" value="1"/>
</dbReference>
<dbReference type="Gene3D" id="3.20.20.60">
    <property type="entry name" value="Phosphoenolpyruvate-binding domains"/>
    <property type="match status" value="1"/>
</dbReference>
<keyword evidence="11" id="KW-0479">Metal-binding</keyword>
<keyword evidence="12" id="KW-0418">Kinase</keyword>
<dbReference type="EC" id="2.7.3.9" evidence="5"/>
<dbReference type="Proteomes" id="UP000655420">
    <property type="component" value="Unassembled WGS sequence"/>
</dbReference>
<keyword evidence="8" id="KW-0762">Sugar transport</keyword>
<evidence type="ECO:0000256" key="5">
    <source>
        <dbReference type="ARBA" id="ARBA00012232"/>
    </source>
</evidence>
<keyword evidence="9 15" id="KW-0808">Transferase</keyword>
<dbReference type="InterPro" id="IPR006318">
    <property type="entry name" value="PTS_EI-like"/>
</dbReference>
<evidence type="ECO:0000256" key="13">
    <source>
        <dbReference type="ARBA" id="ARBA00022842"/>
    </source>
</evidence>
<evidence type="ECO:0000256" key="10">
    <source>
        <dbReference type="ARBA" id="ARBA00022683"/>
    </source>
</evidence>
<dbReference type="InterPro" id="IPR036637">
    <property type="entry name" value="Phosphohistidine_dom_sf"/>
</dbReference>
<comment type="similarity">
    <text evidence="4">Belongs to the PEP-utilizing enzyme family.</text>
</comment>
<reference evidence="15" key="1">
    <citation type="submission" date="2020-12" db="EMBL/GenBank/DDBJ databases">
        <title>Bacterial taxonomy.</title>
        <authorList>
            <person name="Pan X."/>
        </authorList>
    </citation>
    <scope>NUCLEOTIDE SEQUENCE</scope>
    <source>
        <strain evidence="15">M0105</strain>
    </source>
</reference>
<dbReference type="InterPro" id="IPR040442">
    <property type="entry name" value="Pyrv_kinase-like_dom_sf"/>
</dbReference>
<dbReference type="Gene3D" id="3.30.450.40">
    <property type="match status" value="1"/>
</dbReference>
<evidence type="ECO:0000313" key="15">
    <source>
        <dbReference type="EMBL" id="MBK0399226.1"/>
    </source>
</evidence>
<evidence type="ECO:0000256" key="2">
    <source>
        <dbReference type="ARBA" id="ARBA00001946"/>
    </source>
</evidence>
<dbReference type="Pfam" id="PF05524">
    <property type="entry name" value="PEP-utilisers_N"/>
    <property type="match status" value="1"/>
</dbReference>
<evidence type="ECO:0000256" key="1">
    <source>
        <dbReference type="ARBA" id="ARBA00000683"/>
    </source>
</evidence>
<sequence length="753" mass="82416">MPTGDKGGSRVLLRTLRAAMASPGDGQQRLDKVVHLVASNMVAEVCSIYLKRDERTLELCATEGLRKDAVHRVRLRVGQGLVGRIADSAQPLATEDAQNTRGFRYLPETGEEIYQSFVGVPIQRLGEVMGVLVVQNRTARQYTDDEIEALEVVAMVIAEMAEAGAFLGSDGMVTGPGRRVGPILVPGTSASEGIAEGIVHLHEPRLVVFDPIAENIETERRRLADAVAAMRGDIDRLIEGGGLGAAAPHRDIFEAYRMFAYDKGWMKRLEEAVESGLSAEVAVEKVQSAVRARMERATDPYLRERLHDLDDLANRLLRYLVSNGADATEGLPENAVLVARSIGPAELMDHAGRVRAVVLEEGSLSSHAAIVARALNIPMVVQAERVIRDANPGDPIVVDGDGGRVHLRPEPSVITAFREKIDLEREARAHYRAEAGQPATSRDGVTVRLRMNAGILADLPSLKQSGAEGVGLFRTELQFMIRGRMPGREVQAALYSRVLSAAGEREVVFRTLDIGSDKVLPFMRREEEPNPALGWRAIRVALDRPLLFRMQIQSLIRGSEGRPLSVMFPMITEADEYFAARELFLAEVERLVRLGHPRPRRLRLGLMLETPSLVFAPDRLFETADFVSVGGNDLMQFFYAADRENERVRGRYDVLNFSFLDLLGQVVARCARAGTPLSFCGEAAGRPLEALALVATGFRELSMRPASIGPVRRILRAASIDETAARMSEARQGGAASARAALADWARGVDLPV</sequence>
<dbReference type="PRINTS" id="PR01736">
    <property type="entry name" value="PHPHTRNFRASE"/>
</dbReference>
<feature type="domain" description="GAF" evidence="14">
    <location>
        <begin position="25"/>
        <end position="171"/>
    </location>
</feature>
<dbReference type="Pfam" id="PF02896">
    <property type="entry name" value="PEP-utilizers_C"/>
    <property type="match status" value="1"/>
</dbReference>
<dbReference type="InterPro" id="IPR008731">
    <property type="entry name" value="PTS_EIN"/>
</dbReference>
<evidence type="ECO:0000313" key="16">
    <source>
        <dbReference type="Proteomes" id="UP000655420"/>
    </source>
</evidence>
<dbReference type="GO" id="GO:0016301">
    <property type="term" value="F:kinase activity"/>
    <property type="evidence" value="ECO:0007669"/>
    <property type="project" value="UniProtKB-KW"/>
</dbReference>
<keyword evidence="7" id="KW-0963">Cytoplasm</keyword>
<dbReference type="Gene3D" id="3.50.30.10">
    <property type="entry name" value="Phosphohistidine domain"/>
    <property type="match status" value="1"/>
</dbReference>
<dbReference type="SMART" id="SM00065">
    <property type="entry name" value="GAF"/>
    <property type="match status" value="1"/>
</dbReference>
<dbReference type="PANTHER" id="PTHR46244">
    <property type="entry name" value="PHOSPHOENOLPYRUVATE-PROTEIN PHOSPHOTRANSFERASE"/>
    <property type="match status" value="1"/>
</dbReference>
<proteinExistence type="inferred from homology"/>
<dbReference type="InterPro" id="IPR008279">
    <property type="entry name" value="PEP-util_enz_mobile_dom"/>
</dbReference>
<comment type="catalytic activity">
    <reaction evidence="1">
        <text>L-histidyl-[protein] + phosphoenolpyruvate = N(pros)-phospho-L-histidyl-[protein] + pyruvate</text>
        <dbReference type="Rhea" id="RHEA:23880"/>
        <dbReference type="Rhea" id="RHEA-COMP:9745"/>
        <dbReference type="Rhea" id="RHEA-COMP:9746"/>
        <dbReference type="ChEBI" id="CHEBI:15361"/>
        <dbReference type="ChEBI" id="CHEBI:29979"/>
        <dbReference type="ChEBI" id="CHEBI:58702"/>
        <dbReference type="ChEBI" id="CHEBI:64837"/>
        <dbReference type="EC" id="2.7.3.9"/>
    </reaction>
</comment>
<dbReference type="GO" id="GO:0046872">
    <property type="term" value="F:metal ion binding"/>
    <property type="evidence" value="ECO:0007669"/>
    <property type="project" value="UniProtKB-KW"/>
</dbReference>
<evidence type="ECO:0000256" key="9">
    <source>
        <dbReference type="ARBA" id="ARBA00022679"/>
    </source>
</evidence>
<keyword evidence="10" id="KW-0598">Phosphotransferase system</keyword>
<dbReference type="RefSeq" id="WP_200609279.1">
    <property type="nucleotide sequence ID" value="NZ_JAEHHL010000004.1"/>
</dbReference>
<dbReference type="SUPFAM" id="SSF51621">
    <property type="entry name" value="Phosphoenolpyruvate/pyruvate domain"/>
    <property type="match status" value="1"/>
</dbReference>
<dbReference type="GO" id="GO:0005737">
    <property type="term" value="C:cytoplasm"/>
    <property type="evidence" value="ECO:0007669"/>
    <property type="project" value="UniProtKB-SubCell"/>
</dbReference>
<dbReference type="InterPro" id="IPR000121">
    <property type="entry name" value="PEP_util_C"/>
</dbReference>
<dbReference type="SUPFAM" id="SSF55781">
    <property type="entry name" value="GAF domain-like"/>
    <property type="match status" value="1"/>
</dbReference>
<comment type="cofactor">
    <cofactor evidence="2">
        <name>Mg(2+)</name>
        <dbReference type="ChEBI" id="CHEBI:18420"/>
    </cofactor>
</comment>
<dbReference type="InterPro" id="IPR036618">
    <property type="entry name" value="PtsI_HPr-bd_sf"/>
</dbReference>
<evidence type="ECO:0000256" key="8">
    <source>
        <dbReference type="ARBA" id="ARBA00022597"/>
    </source>
</evidence>
<evidence type="ECO:0000256" key="12">
    <source>
        <dbReference type="ARBA" id="ARBA00022777"/>
    </source>
</evidence>
<keyword evidence="6" id="KW-0813">Transport</keyword>
<evidence type="ECO:0000256" key="7">
    <source>
        <dbReference type="ARBA" id="ARBA00022490"/>
    </source>
</evidence>
<dbReference type="InterPro" id="IPR003018">
    <property type="entry name" value="GAF"/>
</dbReference>